<comment type="caution">
    <text evidence="1">The sequence shown here is derived from an EMBL/GenBank/DDBJ whole genome shotgun (WGS) entry which is preliminary data.</text>
</comment>
<dbReference type="Pfam" id="PF07963">
    <property type="entry name" value="N_methyl"/>
    <property type="match status" value="1"/>
</dbReference>
<dbReference type="eggNOG" id="COG2165">
    <property type="taxonomic scope" value="Bacteria"/>
</dbReference>
<keyword evidence="2" id="KW-1185">Reference proteome</keyword>
<organism evidence="1 2">
    <name type="scientific">Pasteurella bettyae CCUG 2042</name>
    <dbReference type="NCBI Taxonomy" id="1095749"/>
    <lineage>
        <taxon>Bacteria</taxon>
        <taxon>Pseudomonadati</taxon>
        <taxon>Pseudomonadota</taxon>
        <taxon>Gammaproteobacteria</taxon>
        <taxon>Pasteurellales</taxon>
        <taxon>Pasteurellaceae</taxon>
        <taxon>Pasteurella</taxon>
    </lineage>
</organism>
<sequence>MLKGFTLLEVLIVILLLSLSVSIAIPSWKSLEEKQMLQQEQKRLLLFIKHIQARVENSHQIWHLVVNHSSNNHVWCIVAHIKKDNMVCDCLKPNTCSQELYPHFYHPLFPKQVKFVGKKYYPQIAAKLGGIRRTTENNCFSLVSQHEQAVLSFSKMGNISIKDQKSHSACFNSGVSL</sequence>
<dbReference type="InterPro" id="IPR045584">
    <property type="entry name" value="Pilin-like"/>
</dbReference>
<dbReference type="SUPFAM" id="SSF54523">
    <property type="entry name" value="Pili subunits"/>
    <property type="match status" value="1"/>
</dbReference>
<dbReference type="NCBIfam" id="TIGR02532">
    <property type="entry name" value="IV_pilin_GFxxxE"/>
    <property type="match status" value="1"/>
</dbReference>
<proteinExistence type="predicted"/>
<dbReference type="EMBL" id="AJSX01000018">
    <property type="protein sequence ID" value="EIJ70538.1"/>
    <property type="molecule type" value="Genomic_DNA"/>
</dbReference>
<dbReference type="RefSeq" id="WP_005759770.1">
    <property type="nucleotide sequence ID" value="NZ_AJSX01000018.1"/>
</dbReference>
<dbReference type="PROSITE" id="PS00409">
    <property type="entry name" value="PROKAR_NTER_METHYL"/>
    <property type="match status" value="1"/>
</dbReference>
<dbReference type="Proteomes" id="UP000006457">
    <property type="component" value="Unassembled WGS sequence"/>
</dbReference>
<name>I3DFP5_9PAST</name>
<dbReference type="AlphaFoldDB" id="I3DFP5"/>
<protein>
    <submittedName>
        <fullName evidence="1">Prepilin-type cleavage/methylation N-terminal domain protein</fullName>
    </submittedName>
</protein>
<evidence type="ECO:0000313" key="2">
    <source>
        <dbReference type="Proteomes" id="UP000006457"/>
    </source>
</evidence>
<dbReference type="OrthoDB" id="5690345at2"/>
<accession>I3DFP5</accession>
<evidence type="ECO:0000313" key="1">
    <source>
        <dbReference type="EMBL" id="EIJ70538.1"/>
    </source>
</evidence>
<dbReference type="PATRIC" id="fig|1095749.3.peg.731"/>
<gene>
    <name evidence="1" type="ORF">HMPREF1052_2134</name>
</gene>
<reference evidence="1 2" key="1">
    <citation type="submission" date="2012-03" db="EMBL/GenBank/DDBJ databases">
        <authorList>
            <person name="Harkins D.M."/>
            <person name="Madupu R."/>
            <person name="Durkin A.S."/>
            <person name="Torralba M."/>
            <person name="Methe B."/>
            <person name="Sutton G.G."/>
            <person name="Nelson K.E."/>
        </authorList>
    </citation>
    <scope>NUCLEOTIDE SEQUENCE [LARGE SCALE GENOMIC DNA]</scope>
    <source>
        <strain evidence="1 2">CCUG 2042</strain>
    </source>
</reference>
<dbReference type="InterPro" id="IPR012902">
    <property type="entry name" value="N_methyl_site"/>
</dbReference>